<protein>
    <submittedName>
        <fullName evidence="2">AMP-binding protein</fullName>
    </submittedName>
</protein>
<sequence>MNFWALDAAHGERVVAIDTGGREVSGRQLAEAVRASEEALARLGTRTLGLMFCSNRLSDVTLYLACLRQGHVPLLLPADMPARQVEALRAHYRPQWVAGLDPADAGPVAQPDAPPVLLHPSLALLLSTSGSTGSPRLVRLSREALQANAASIAEYLQLGSGERAILSLPMHYSYGLSVLNSHLLAGGSVVLGGPGIISPEFVPLMRRHAVTSLAGVPYMYQMLHRTGFFQQDLPALRTLTQAGGKLDERLARRVHEHALAAGRRFFVMYGQTEACARISYVPPDQLARKMGSIGVPIPGGRLDLDPHTQELVYEGPNVMLGYAESREELALGDVMKGRLPTGDLARRDEDGFFFLEGRIKRFIKVYGNRIGLDEVERALEALLQLPVAVAGRDDRLVVWMETGDAALVAQASALVRQQFGIHPSATQCRAVDALPLLASGKKHYAALLEGS</sequence>
<comment type="caution">
    <text evidence="2">The sequence shown here is derived from an EMBL/GenBank/DDBJ whole genome shotgun (WGS) entry which is preliminary data.</text>
</comment>
<dbReference type="EMBL" id="JBDPZC010000015">
    <property type="protein sequence ID" value="MEO3715572.1"/>
    <property type="molecule type" value="Genomic_DNA"/>
</dbReference>
<name>A0ABV0GKW1_9BURK</name>
<dbReference type="SUPFAM" id="SSF56801">
    <property type="entry name" value="Acetyl-CoA synthetase-like"/>
    <property type="match status" value="1"/>
</dbReference>
<evidence type="ECO:0000259" key="1">
    <source>
        <dbReference type="Pfam" id="PF00501"/>
    </source>
</evidence>
<proteinExistence type="predicted"/>
<dbReference type="Gene3D" id="3.30.300.30">
    <property type="match status" value="1"/>
</dbReference>
<dbReference type="InterPro" id="IPR045851">
    <property type="entry name" value="AMP-bd_C_sf"/>
</dbReference>
<dbReference type="Gene3D" id="3.40.50.12780">
    <property type="entry name" value="N-terminal domain of ligase-like"/>
    <property type="match status" value="1"/>
</dbReference>
<evidence type="ECO:0000313" key="2">
    <source>
        <dbReference type="EMBL" id="MEO3715572.1"/>
    </source>
</evidence>
<gene>
    <name evidence="2" type="ORF">ABDJ40_22595</name>
</gene>
<organism evidence="2 3">
    <name type="scientific">Roseateles flavus</name>
    <dbReference type="NCBI Taxonomy" id="3149041"/>
    <lineage>
        <taxon>Bacteria</taxon>
        <taxon>Pseudomonadati</taxon>
        <taxon>Pseudomonadota</taxon>
        <taxon>Betaproteobacteria</taxon>
        <taxon>Burkholderiales</taxon>
        <taxon>Sphaerotilaceae</taxon>
        <taxon>Roseateles</taxon>
    </lineage>
</organism>
<dbReference type="InterPro" id="IPR000873">
    <property type="entry name" value="AMP-dep_synth/lig_dom"/>
</dbReference>
<evidence type="ECO:0000313" key="3">
    <source>
        <dbReference type="Proteomes" id="UP001462640"/>
    </source>
</evidence>
<feature type="domain" description="AMP-dependent synthetase/ligase" evidence="1">
    <location>
        <begin position="114"/>
        <end position="322"/>
    </location>
</feature>
<dbReference type="Proteomes" id="UP001462640">
    <property type="component" value="Unassembled WGS sequence"/>
</dbReference>
<dbReference type="PANTHER" id="PTHR43767:SF1">
    <property type="entry name" value="NONRIBOSOMAL PEPTIDE SYNTHASE PES1 (EUROFUNG)-RELATED"/>
    <property type="match status" value="1"/>
</dbReference>
<keyword evidence="3" id="KW-1185">Reference proteome</keyword>
<dbReference type="InterPro" id="IPR050237">
    <property type="entry name" value="ATP-dep_AMP-bd_enzyme"/>
</dbReference>
<dbReference type="RefSeq" id="WP_347613103.1">
    <property type="nucleotide sequence ID" value="NZ_JBDPZC010000015.1"/>
</dbReference>
<dbReference type="PANTHER" id="PTHR43767">
    <property type="entry name" value="LONG-CHAIN-FATTY-ACID--COA LIGASE"/>
    <property type="match status" value="1"/>
</dbReference>
<reference evidence="2 3" key="1">
    <citation type="submission" date="2024-05" db="EMBL/GenBank/DDBJ databases">
        <title>Roseateles sp. 2.12 16S ribosomal RNA gene Genome sequencing and assembly.</title>
        <authorList>
            <person name="Woo H."/>
        </authorList>
    </citation>
    <scope>NUCLEOTIDE SEQUENCE [LARGE SCALE GENOMIC DNA]</scope>
    <source>
        <strain evidence="2 3">2.12</strain>
    </source>
</reference>
<dbReference type="InterPro" id="IPR042099">
    <property type="entry name" value="ANL_N_sf"/>
</dbReference>
<accession>A0ABV0GKW1</accession>
<dbReference type="Pfam" id="PF00501">
    <property type="entry name" value="AMP-binding"/>
    <property type="match status" value="1"/>
</dbReference>